<evidence type="ECO:0000256" key="6">
    <source>
        <dbReference type="HAMAP-Rule" id="MF_01910"/>
    </source>
</evidence>
<dbReference type="AlphaFoldDB" id="A0A0V8RUG6"/>
<comment type="similarity">
    <text evidence="6">Belongs to the FAU-1 family.</text>
</comment>
<dbReference type="STRING" id="2309.CF15_02495"/>
<keyword evidence="1 6" id="KW-0698">rRNA processing</keyword>
<keyword evidence="5 6" id="KW-0694">RNA-binding</keyword>
<dbReference type="InterPro" id="IPR050212">
    <property type="entry name" value="Ntdp-like"/>
</dbReference>
<dbReference type="PANTHER" id="PTHR39159:SF1">
    <property type="entry name" value="UPF0374 PROTEIN YGAC"/>
    <property type="match status" value="1"/>
</dbReference>
<keyword evidence="3 6" id="KW-0255">Endonuclease</keyword>
<comment type="function">
    <text evidence="6">Probable RNase involved in rRNA stability through maturation and/or degradation of precursor rRNAs. Binds to RNA in loop regions with AU-rich sequences.</text>
</comment>
<dbReference type="EMBL" id="LNTB01000001">
    <property type="protein sequence ID" value="KSW11707.1"/>
    <property type="molecule type" value="Genomic_DNA"/>
</dbReference>
<accession>A0A0V8RUG6</accession>
<dbReference type="Pfam" id="PF04167">
    <property type="entry name" value="DUF402"/>
    <property type="match status" value="1"/>
</dbReference>
<dbReference type="Proteomes" id="UP000053352">
    <property type="component" value="Unassembled WGS sequence"/>
</dbReference>
<dbReference type="GO" id="GO:0016891">
    <property type="term" value="F:RNA endonuclease activity producing 5'-phosphomonoesters, hydrolytic mechanism"/>
    <property type="evidence" value="ECO:0007669"/>
    <property type="project" value="UniProtKB-UniRule"/>
</dbReference>
<dbReference type="InterPro" id="IPR016730">
    <property type="entry name" value="RNA-bd_FAU-1"/>
</dbReference>
<sequence length="477" mass="52928">MAAGRTTGAGVVRVRIRGIYATALTRLALDYGFQVVQASRVIAGRFGIPQLTLPADVTLKNSDSDPSELVVVGYTWAVEKVLEKLRETLPYSFYWRSRLPLHATVKARVRGRASGEACIAEVEGVEAELADEEGCEPGREVVASVVRPGVKPWERPRLALGARVIGDYAILFESPRPRVTVSEHVRMQEKRAELAALATEYTSRGLSVHWRSSSQHADAETLRRHLEELHQALLEARERAERGGPGVYTPGETVAVVRLSSLDKATLDTVRDKVTPTIELHHSVKSLAPSISTVVDYAEKLKARGVDPALLREALLDTMGEMLSSRRSVRIIHVKLDGRVVELGRGEVRSIYRENGRLIVVIERRVRSRGVYDGLGAEKEPGDRIVTEIDTGSWLVKHTYYSRNGWVKGIYVNVNTPPEVAEDALVYLDLEVDVVKKPGEKPRLIDEDELKKALESGIVTEKLYREALEKARKALGD</sequence>
<dbReference type="InterPro" id="IPR035930">
    <property type="entry name" value="FomD-like_sf"/>
</dbReference>
<evidence type="ECO:0000256" key="1">
    <source>
        <dbReference type="ARBA" id="ARBA00022552"/>
    </source>
</evidence>
<keyword evidence="2 6" id="KW-0540">Nuclease</keyword>
<evidence type="ECO:0000256" key="2">
    <source>
        <dbReference type="ARBA" id="ARBA00022722"/>
    </source>
</evidence>
<dbReference type="PANTHER" id="PTHR39159">
    <property type="match status" value="1"/>
</dbReference>
<reference evidence="8 9" key="1">
    <citation type="submission" date="2015-11" db="EMBL/GenBank/DDBJ databases">
        <title>Genome sequence of Pyrodictium occultum PL-19, a marine hyperthermophilic archaeon isolated from Volcano, Italy.</title>
        <authorList>
            <person name="Utturkar S."/>
            <person name="Huber H."/>
            <person name="Leptihn S."/>
            <person name="Brown S."/>
            <person name="Stetter K.O."/>
            <person name="Podar M."/>
        </authorList>
    </citation>
    <scope>NUCLEOTIDE SEQUENCE [LARGE SCALE GENOMIC DNA]</scope>
    <source>
        <strain evidence="8 9">PL-19</strain>
    </source>
</reference>
<dbReference type="EC" id="3.1.26.-" evidence="6"/>
<evidence type="ECO:0000313" key="8">
    <source>
        <dbReference type="EMBL" id="KSW11707.1"/>
    </source>
</evidence>
<dbReference type="RefSeq" id="WP_058370384.1">
    <property type="nucleotide sequence ID" value="NZ_LNTB01000001.1"/>
</dbReference>
<evidence type="ECO:0000256" key="4">
    <source>
        <dbReference type="ARBA" id="ARBA00022801"/>
    </source>
</evidence>
<evidence type="ECO:0000256" key="3">
    <source>
        <dbReference type="ARBA" id="ARBA00022759"/>
    </source>
</evidence>
<protein>
    <recommendedName>
        <fullName evidence="6">Probable ribonuclease FAU-1</fullName>
        <ecNumber evidence="6">3.1.26.-</ecNumber>
    </recommendedName>
    <alternativeName>
        <fullName evidence="6">RNA-binding protein FAU-1</fullName>
    </alternativeName>
</protein>
<dbReference type="HAMAP" id="MF_01910">
    <property type="entry name" value="RNA_binding_AU_1"/>
    <property type="match status" value="1"/>
</dbReference>
<dbReference type="Gene3D" id="2.40.380.10">
    <property type="entry name" value="FomD-like"/>
    <property type="match status" value="1"/>
</dbReference>
<dbReference type="InterPro" id="IPR007295">
    <property type="entry name" value="DUF402"/>
</dbReference>
<evidence type="ECO:0000259" key="7">
    <source>
        <dbReference type="Pfam" id="PF04167"/>
    </source>
</evidence>
<evidence type="ECO:0000256" key="5">
    <source>
        <dbReference type="ARBA" id="ARBA00022884"/>
    </source>
</evidence>
<comment type="caution">
    <text evidence="8">The sequence shown here is derived from an EMBL/GenBank/DDBJ whole genome shotgun (WGS) entry which is preliminary data.</text>
</comment>
<evidence type="ECO:0000313" key="9">
    <source>
        <dbReference type="Proteomes" id="UP000053352"/>
    </source>
</evidence>
<dbReference type="GO" id="GO:0035925">
    <property type="term" value="F:mRNA 3'-UTR AU-rich region binding"/>
    <property type="evidence" value="ECO:0007669"/>
    <property type="project" value="UniProtKB-UniRule"/>
</dbReference>
<proteinExistence type="inferred from homology"/>
<dbReference type="OrthoDB" id="84798at2157"/>
<name>A0A0V8RUG6_PYROC</name>
<keyword evidence="4 6" id="KW-0378">Hydrolase</keyword>
<keyword evidence="9" id="KW-1185">Reference proteome</keyword>
<feature type="domain" description="DUF402" evidence="7">
    <location>
        <begin position="341"/>
        <end position="475"/>
    </location>
</feature>
<dbReference type="SUPFAM" id="SSF159234">
    <property type="entry name" value="FomD-like"/>
    <property type="match status" value="1"/>
</dbReference>
<organism evidence="8 9">
    <name type="scientific">Pyrodictium occultum</name>
    <dbReference type="NCBI Taxonomy" id="2309"/>
    <lineage>
        <taxon>Archaea</taxon>
        <taxon>Thermoproteota</taxon>
        <taxon>Thermoprotei</taxon>
        <taxon>Desulfurococcales</taxon>
        <taxon>Pyrodictiaceae</taxon>
        <taxon>Pyrodictium</taxon>
    </lineage>
</organism>
<gene>
    <name evidence="6" type="primary">fau-1</name>
    <name evidence="8" type="ORF">CF15_02495</name>
</gene>
<dbReference type="GO" id="GO:0006364">
    <property type="term" value="P:rRNA processing"/>
    <property type="evidence" value="ECO:0007669"/>
    <property type="project" value="UniProtKB-UniRule"/>
</dbReference>